<dbReference type="GeneID" id="54563715"/>
<evidence type="ECO:0000313" key="2">
    <source>
        <dbReference type="EMBL" id="KAF2171526.1"/>
    </source>
</evidence>
<proteinExistence type="predicted"/>
<evidence type="ECO:0000259" key="1">
    <source>
        <dbReference type="Pfam" id="PF22917"/>
    </source>
</evidence>
<dbReference type="InterPro" id="IPR036291">
    <property type="entry name" value="NAD(P)-bd_dom_sf"/>
</dbReference>
<reference evidence="2" key="1">
    <citation type="journal article" date="2020" name="Stud. Mycol.">
        <title>101 Dothideomycetes genomes: a test case for predicting lifestyles and emergence of pathogens.</title>
        <authorList>
            <person name="Haridas S."/>
            <person name="Albert R."/>
            <person name="Binder M."/>
            <person name="Bloem J."/>
            <person name="Labutti K."/>
            <person name="Salamov A."/>
            <person name="Andreopoulos B."/>
            <person name="Baker S."/>
            <person name="Barry K."/>
            <person name="Bills G."/>
            <person name="Bluhm B."/>
            <person name="Cannon C."/>
            <person name="Castanera R."/>
            <person name="Culley D."/>
            <person name="Daum C."/>
            <person name="Ezra D."/>
            <person name="Gonzalez J."/>
            <person name="Henrissat B."/>
            <person name="Kuo A."/>
            <person name="Liang C."/>
            <person name="Lipzen A."/>
            <person name="Lutzoni F."/>
            <person name="Magnuson J."/>
            <person name="Mondo S."/>
            <person name="Nolan M."/>
            <person name="Ohm R."/>
            <person name="Pangilinan J."/>
            <person name="Park H.-J."/>
            <person name="Ramirez L."/>
            <person name="Alfaro M."/>
            <person name="Sun H."/>
            <person name="Tritt A."/>
            <person name="Yoshinaga Y."/>
            <person name="Zwiers L.-H."/>
            <person name="Turgeon B."/>
            <person name="Goodwin S."/>
            <person name="Spatafora J."/>
            <person name="Crous P."/>
            <person name="Grigoriev I."/>
        </authorList>
    </citation>
    <scope>NUCLEOTIDE SEQUENCE</scope>
    <source>
        <strain evidence="2">ATCC 36951</strain>
    </source>
</reference>
<dbReference type="RefSeq" id="XP_033672415.1">
    <property type="nucleotide sequence ID" value="XM_033810443.1"/>
</dbReference>
<dbReference type="InterPro" id="IPR055222">
    <property type="entry name" value="PRISE-like_Rossmann-fold"/>
</dbReference>
<dbReference type="Gene3D" id="3.40.50.720">
    <property type="entry name" value="NAD(P)-binding Rossmann-like Domain"/>
    <property type="match status" value="1"/>
</dbReference>
<gene>
    <name evidence="2" type="ORF">M409DRAFT_35793</name>
</gene>
<dbReference type="OrthoDB" id="1731983at2759"/>
<dbReference type="Pfam" id="PF22917">
    <property type="entry name" value="PRISE"/>
    <property type="match status" value="1"/>
</dbReference>
<dbReference type="CDD" id="cd08948">
    <property type="entry name" value="5beta-POR_like_SDR_a"/>
    <property type="match status" value="1"/>
</dbReference>
<feature type="domain" description="PRISE-like Rossmann-fold" evidence="1">
    <location>
        <begin position="9"/>
        <end position="384"/>
    </location>
</feature>
<dbReference type="EMBL" id="ML993583">
    <property type="protein sequence ID" value="KAF2171526.1"/>
    <property type="molecule type" value="Genomic_DNA"/>
</dbReference>
<dbReference type="PANTHER" id="PTHR32487:SF8">
    <property type="entry name" value="NAD-DEPENDENT EPIMERASE_DEHYDRATASE DOMAIN-CONTAINING PROTEIN"/>
    <property type="match status" value="1"/>
</dbReference>
<sequence length="384" mass="42844">MASKGNHLLVFGASGISGWACVKETLSYPTSSSFEKVTGLTNRPLSVEDSKLPEDDRIQLVSGIDLTGSVESVVSSFKEKIQGIETVTHAIFTAYIQKPDFESLRKVNTDLVNTASIALDQVAPKLQSFVLQTGGKGYGVEFPDKLEINPPLKESQPRIPKPYYDNIFYYTQYDTLKELTASRSWTFSEIRPDVIIGFVPTTNAMNCAQGLGLWLSLAREVYGAGAKIPFPGPEKSYHNKHTDTFQDILGRMEIYAALNHDKCGKGGVFNVADGDVVTWADKWPGICKDFGLEGTPPGTEPYSVEEFVKQNEATWQKLVQKHGLKEGIMEKFAWQFLHFVMAIFDFDRQYDLSAGRSVGFNEKIDTVKGYTTSFQRMREARIIP</sequence>
<evidence type="ECO:0000313" key="3">
    <source>
        <dbReference type="Proteomes" id="UP000799537"/>
    </source>
</evidence>
<dbReference type="PANTHER" id="PTHR32487">
    <property type="entry name" value="3-OXO-DELTA(4,5)-STEROID 5-BETA-REDUCTASE"/>
    <property type="match status" value="1"/>
</dbReference>
<accession>A0A6A6D1K6</accession>
<dbReference type="SUPFAM" id="SSF51735">
    <property type="entry name" value="NAD(P)-binding Rossmann-fold domains"/>
    <property type="match status" value="1"/>
</dbReference>
<dbReference type="AlphaFoldDB" id="A0A6A6D1K6"/>
<protein>
    <recommendedName>
        <fullName evidence="1">PRISE-like Rossmann-fold domain-containing protein</fullName>
    </recommendedName>
</protein>
<dbReference type="Proteomes" id="UP000799537">
    <property type="component" value="Unassembled WGS sequence"/>
</dbReference>
<keyword evidence="3" id="KW-1185">Reference proteome</keyword>
<name>A0A6A6D1K6_ZASCE</name>
<organism evidence="2 3">
    <name type="scientific">Zasmidium cellare ATCC 36951</name>
    <dbReference type="NCBI Taxonomy" id="1080233"/>
    <lineage>
        <taxon>Eukaryota</taxon>
        <taxon>Fungi</taxon>
        <taxon>Dikarya</taxon>
        <taxon>Ascomycota</taxon>
        <taxon>Pezizomycotina</taxon>
        <taxon>Dothideomycetes</taxon>
        <taxon>Dothideomycetidae</taxon>
        <taxon>Mycosphaerellales</taxon>
        <taxon>Mycosphaerellaceae</taxon>
        <taxon>Zasmidium</taxon>
    </lineage>
</organism>